<feature type="region of interest" description="Disordered" evidence="1">
    <location>
        <begin position="103"/>
        <end position="132"/>
    </location>
</feature>
<evidence type="ECO:0000256" key="1">
    <source>
        <dbReference type="SAM" id="MobiDB-lite"/>
    </source>
</evidence>
<feature type="compositionally biased region" description="Pro residues" evidence="1">
    <location>
        <begin position="106"/>
        <end position="120"/>
    </location>
</feature>
<keyword evidence="3" id="KW-1185">Reference proteome</keyword>
<dbReference type="EMBL" id="CM000769">
    <property type="protein sequence ID" value="KXG20020.1"/>
    <property type="molecule type" value="Genomic_DNA"/>
</dbReference>
<dbReference type="Gramene" id="KXG20020">
    <property type="protein sequence ID" value="KXG20020"/>
    <property type="gene ID" value="SORBI_3010G143700"/>
</dbReference>
<name>A0A194YJ67_SORBI</name>
<evidence type="ECO:0000313" key="3">
    <source>
        <dbReference type="Proteomes" id="UP000000768"/>
    </source>
</evidence>
<proteinExistence type="predicted"/>
<gene>
    <name evidence="2" type="ORF">SORBI_3010G143700</name>
</gene>
<protein>
    <submittedName>
        <fullName evidence="2">Uncharacterized protein</fullName>
    </submittedName>
</protein>
<dbReference type="InParanoid" id="A0A194YJ67"/>
<dbReference type="Proteomes" id="UP000000768">
    <property type="component" value="Chromosome 10"/>
</dbReference>
<reference evidence="2 3" key="1">
    <citation type="journal article" date="2009" name="Nature">
        <title>The Sorghum bicolor genome and the diversification of grasses.</title>
        <authorList>
            <person name="Paterson A.H."/>
            <person name="Bowers J.E."/>
            <person name="Bruggmann R."/>
            <person name="Dubchak I."/>
            <person name="Grimwood J."/>
            <person name="Gundlach H."/>
            <person name="Haberer G."/>
            <person name="Hellsten U."/>
            <person name="Mitros T."/>
            <person name="Poliakov A."/>
            <person name="Schmutz J."/>
            <person name="Spannagl M."/>
            <person name="Tang H."/>
            <person name="Wang X."/>
            <person name="Wicker T."/>
            <person name="Bharti A.K."/>
            <person name="Chapman J."/>
            <person name="Feltus F.A."/>
            <person name="Gowik U."/>
            <person name="Grigoriev I.V."/>
            <person name="Lyons E."/>
            <person name="Maher C.A."/>
            <person name="Martis M."/>
            <person name="Narechania A."/>
            <person name="Otillar R.P."/>
            <person name="Penning B.W."/>
            <person name="Salamov A.A."/>
            <person name="Wang Y."/>
            <person name="Zhang L."/>
            <person name="Carpita N.C."/>
            <person name="Freeling M."/>
            <person name="Gingle A.R."/>
            <person name="Hash C.T."/>
            <person name="Keller B."/>
            <person name="Klein P."/>
            <person name="Kresovich S."/>
            <person name="McCann M.C."/>
            <person name="Ming R."/>
            <person name="Peterson D.G."/>
            <person name="Mehboob-ur-Rahman"/>
            <person name="Ware D."/>
            <person name="Westhoff P."/>
            <person name="Mayer K.F."/>
            <person name="Messing J."/>
            <person name="Rokhsar D.S."/>
        </authorList>
    </citation>
    <scope>NUCLEOTIDE SEQUENCE [LARGE SCALE GENOMIC DNA]</scope>
    <source>
        <strain evidence="3">cv. BTx623</strain>
    </source>
</reference>
<organism evidence="2 3">
    <name type="scientific">Sorghum bicolor</name>
    <name type="common">Sorghum</name>
    <name type="synonym">Sorghum vulgare</name>
    <dbReference type="NCBI Taxonomy" id="4558"/>
    <lineage>
        <taxon>Eukaryota</taxon>
        <taxon>Viridiplantae</taxon>
        <taxon>Streptophyta</taxon>
        <taxon>Embryophyta</taxon>
        <taxon>Tracheophyta</taxon>
        <taxon>Spermatophyta</taxon>
        <taxon>Magnoliopsida</taxon>
        <taxon>Liliopsida</taxon>
        <taxon>Poales</taxon>
        <taxon>Poaceae</taxon>
        <taxon>PACMAD clade</taxon>
        <taxon>Panicoideae</taxon>
        <taxon>Andropogonodae</taxon>
        <taxon>Andropogoneae</taxon>
        <taxon>Sorghinae</taxon>
        <taxon>Sorghum</taxon>
    </lineage>
</organism>
<reference evidence="3" key="2">
    <citation type="journal article" date="2018" name="Plant J.">
        <title>The Sorghum bicolor reference genome: improved assembly, gene annotations, a transcriptome atlas, and signatures of genome organization.</title>
        <authorList>
            <person name="McCormick R.F."/>
            <person name="Truong S.K."/>
            <person name="Sreedasyam A."/>
            <person name="Jenkins J."/>
            <person name="Shu S."/>
            <person name="Sims D."/>
            <person name="Kennedy M."/>
            <person name="Amirebrahimi M."/>
            <person name="Weers B.D."/>
            <person name="McKinley B."/>
            <person name="Mattison A."/>
            <person name="Morishige D.T."/>
            <person name="Grimwood J."/>
            <person name="Schmutz J."/>
            <person name="Mullet J.E."/>
        </authorList>
    </citation>
    <scope>NUCLEOTIDE SEQUENCE [LARGE SCALE GENOMIC DNA]</scope>
    <source>
        <strain evidence="3">cv. BTx623</strain>
    </source>
</reference>
<feature type="compositionally biased region" description="Polar residues" evidence="1">
    <location>
        <begin position="59"/>
        <end position="68"/>
    </location>
</feature>
<accession>A0A194YJ67</accession>
<feature type="region of interest" description="Disordered" evidence="1">
    <location>
        <begin position="47"/>
        <end position="76"/>
    </location>
</feature>
<dbReference type="AlphaFoldDB" id="A0A194YJ67"/>
<evidence type="ECO:0000313" key="2">
    <source>
        <dbReference type="EMBL" id="KXG20020.1"/>
    </source>
</evidence>
<sequence length="241" mass="26791">MNLLQLKRMKLKSLFCATFYHFAFVRTTCNTVTLFFPSRRPHAISNHARSSLDHDLQSRPPSITTSNPMRGGPHPCCRHHTHHGPLRPGPPLVYHTKLTLLRPTSTLPPPPHPSRTPVPPPRDDLAKPTPPRPTPFLPCYCARKGSRATLLRSRYLPSSMAGVSSLSVKGLLWGARDTDISIPCQQPTVSPIMTSDFGLWNPRVVRFVVCDAASFCCKGFPCISFSVLHLHKEQMDVATSS</sequence>